<keyword evidence="2 3" id="KW-0129">CBS domain</keyword>
<feature type="region of interest" description="Disordered" evidence="4">
    <location>
        <begin position="1"/>
        <end position="29"/>
    </location>
</feature>
<dbReference type="Proteomes" id="UP000076798">
    <property type="component" value="Unassembled WGS sequence"/>
</dbReference>
<evidence type="ECO:0000256" key="4">
    <source>
        <dbReference type="SAM" id="MobiDB-lite"/>
    </source>
</evidence>
<feature type="compositionally biased region" description="Basic and acidic residues" evidence="4">
    <location>
        <begin position="410"/>
        <end position="432"/>
    </location>
</feature>
<dbReference type="InterPro" id="IPR000644">
    <property type="entry name" value="CBS_dom"/>
</dbReference>
<dbReference type="AlphaFoldDB" id="A0A166CI50"/>
<gene>
    <name evidence="6" type="ORF">SISSUDRAFT_1120277</name>
</gene>
<evidence type="ECO:0000259" key="5">
    <source>
        <dbReference type="PROSITE" id="PS51371"/>
    </source>
</evidence>
<dbReference type="PANTHER" id="PTHR13780:SF36">
    <property type="entry name" value="CBS DOMAIN-CONTAINING PROTEIN"/>
    <property type="match status" value="1"/>
</dbReference>
<dbReference type="InterPro" id="IPR050511">
    <property type="entry name" value="AMPK_gamma/SDS23_families"/>
</dbReference>
<keyword evidence="7" id="KW-1185">Reference proteome</keyword>
<sequence>MSSLRRRRSHFSPSSPSSPNNTSLPTTDSRELVDSWSQIKAKDLIDSPLYEIEADASVEAACESLLTHGTLCLAIKASQLSPNGRPYSGLFDYADVNAFLTLAATQHALTPEDLEENPRLSEILVAAKSGHVPVHLVGDLSDKNPLVLLQHDATLLDLLQVFSRGTHRVLIETEDGRPAGMVSDLSLVGWFLAHCNDYPNLHSTLEAAIAQLGLYTNHVVSLPADSVLLDAMKILSEQGLSSVAIVNPLDGYLLSAVSVTDIGKIVVPSQSKAILTVPLGDFIKQIKEPAGADDGVDRYPVYAVGLSSSLMFAMQKLVATNAHRVFVVEEAMEEQCLVGTRGNLRGVISVVDVLARFATMASIETDPRRMQRHRRASSTSSSRSRSSGSVDVHSRRNSMLSSVSSLGSLDRVDPWTKPKSGEGQKEIVRPKH</sequence>
<feature type="compositionally biased region" description="Basic residues" evidence="4">
    <location>
        <begin position="1"/>
        <end position="10"/>
    </location>
</feature>
<proteinExistence type="predicted"/>
<accession>A0A166CI50</accession>
<name>A0A166CI50_9AGAM</name>
<dbReference type="STRING" id="1314776.A0A166CI50"/>
<feature type="compositionally biased region" description="Low complexity" evidence="4">
    <location>
        <begin position="377"/>
        <end position="409"/>
    </location>
</feature>
<evidence type="ECO:0000256" key="3">
    <source>
        <dbReference type="PROSITE-ProRule" id="PRU00703"/>
    </source>
</evidence>
<evidence type="ECO:0000313" key="7">
    <source>
        <dbReference type="Proteomes" id="UP000076798"/>
    </source>
</evidence>
<organism evidence="6 7">
    <name type="scientific">Sistotremastrum suecicum HHB10207 ss-3</name>
    <dbReference type="NCBI Taxonomy" id="1314776"/>
    <lineage>
        <taxon>Eukaryota</taxon>
        <taxon>Fungi</taxon>
        <taxon>Dikarya</taxon>
        <taxon>Basidiomycota</taxon>
        <taxon>Agaricomycotina</taxon>
        <taxon>Agaricomycetes</taxon>
        <taxon>Sistotremastrales</taxon>
        <taxon>Sistotremastraceae</taxon>
        <taxon>Sistotremastrum</taxon>
    </lineage>
</organism>
<feature type="region of interest" description="Disordered" evidence="4">
    <location>
        <begin position="365"/>
        <end position="432"/>
    </location>
</feature>
<protein>
    <recommendedName>
        <fullName evidence="5">CBS domain-containing protein</fullName>
    </recommendedName>
</protein>
<feature type="domain" description="CBS" evidence="5">
    <location>
        <begin position="215"/>
        <end position="274"/>
    </location>
</feature>
<dbReference type="SMART" id="SM00116">
    <property type="entry name" value="CBS"/>
    <property type="match status" value="3"/>
</dbReference>
<dbReference type="EMBL" id="KV428083">
    <property type="protein sequence ID" value="KZT37481.1"/>
    <property type="molecule type" value="Genomic_DNA"/>
</dbReference>
<dbReference type="GO" id="GO:0004865">
    <property type="term" value="F:protein serine/threonine phosphatase inhibitor activity"/>
    <property type="evidence" value="ECO:0007669"/>
    <property type="project" value="TreeGrafter"/>
</dbReference>
<reference evidence="6 7" key="1">
    <citation type="journal article" date="2016" name="Mol. Biol. Evol.">
        <title>Comparative Genomics of Early-Diverging Mushroom-Forming Fungi Provides Insights into the Origins of Lignocellulose Decay Capabilities.</title>
        <authorList>
            <person name="Nagy L.G."/>
            <person name="Riley R."/>
            <person name="Tritt A."/>
            <person name="Adam C."/>
            <person name="Daum C."/>
            <person name="Floudas D."/>
            <person name="Sun H."/>
            <person name="Yadav J.S."/>
            <person name="Pangilinan J."/>
            <person name="Larsson K.H."/>
            <person name="Matsuura K."/>
            <person name="Barry K."/>
            <person name="Labutti K."/>
            <person name="Kuo R."/>
            <person name="Ohm R.A."/>
            <person name="Bhattacharya S.S."/>
            <person name="Shirouzu T."/>
            <person name="Yoshinaga Y."/>
            <person name="Martin F.M."/>
            <person name="Grigoriev I.V."/>
            <person name="Hibbett D.S."/>
        </authorList>
    </citation>
    <scope>NUCLEOTIDE SEQUENCE [LARGE SCALE GENOMIC DNA]</scope>
    <source>
        <strain evidence="6 7">HHB10207 ss-3</strain>
    </source>
</reference>
<dbReference type="Pfam" id="PF00571">
    <property type="entry name" value="CBS"/>
    <property type="match status" value="2"/>
</dbReference>
<dbReference type="PANTHER" id="PTHR13780">
    <property type="entry name" value="AMP-ACTIVATED PROTEIN KINASE, GAMMA REGULATORY SUBUNIT"/>
    <property type="match status" value="1"/>
</dbReference>
<dbReference type="InterPro" id="IPR046342">
    <property type="entry name" value="CBS_dom_sf"/>
</dbReference>
<dbReference type="OrthoDB" id="449052at2759"/>
<evidence type="ECO:0000313" key="6">
    <source>
        <dbReference type="EMBL" id="KZT37481.1"/>
    </source>
</evidence>
<evidence type="ECO:0000256" key="1">
    <source>
        <dbReference type="ARBA" id="ARBA00022737"/>
    </source>
</evidence>
<keyword evidence="1" id="KW-0677">Repeat</keyword>
<dbReference type="PROSITE" id="PS51371">
    <property type="entry name" value="CBS"/>
    <property type="match status" value="1"/>
</dbReference>
<dbReference type="GO" id="GO:0042149">
    <property type="term" value="P:cellular response to glucose starvation"/>
    <property type="evidence" value="ECO:0007669"/>
    <property type="project" value="TreeGrafter"/>
</dbReference>
<dbReference type="SUPFAM" id="SSF54631">
    <property type="entry name" value="CBS-domain pair"/>
    <property type="match status" value="2"/>
</dbReference>
<evidence type="ECO:0000256" key="2">
    <source>
        <dbReference type="ARBA" id="ARBA00023122"/>
    </source>
</evidence>
<dbReference type="Gene3D" id="3.10.580.10">
    <property type="entry name" value="CBS-domain"/>
    <property type="match status" value="2"/>
</dbReference>
<feature type="compositionally biased region" description="Low complexity" evidence="4">
    <location>
        <begin position="11"/>
        <end position="27"/>
    </location>
</feature>